<organism evidence="1 2">
    <name type="scientific">Portunus trituberculatus</name>
    <name type="common">Swimming crab</name>
    <name type="synonym">Neptunus trituberculatus</name>
    <dbReference type="NCBI Taxonomy" id="210409"/>
    <lineage>
        <taxon>Eukaryota</taxon>
        <taxon>Metazoa</taxon>
        <taxon>Ecdysozoa</taxon>
        <taxon>Arthropoda</taxon>
        <taxon>Crustacea</taxon>
        <taxon>Multicrustacea</taxon>
        <taxon>Malacostraca</taxon>
        <taxon>Eumalacostraca</taxon>
        <taxon>Eucarida</taxon>
        <taxon>Decapoda</taxon>
        <taxon>Pleocyemata</taxon>
        <taxon>Brachyura</taxon>
        <taxon>Eubrachyura</taxon>
        <taxon>Portunoidea</taxon>
        <taxon>Portunidae</taxon>
        <taxon>Portuninae</taxon>
        <taxon>Portunus</taxon>
    </lineage>
</organism>
<evidence type="ECO:0000313" key="2">
    <source>
        <dbReference type="Proteomes" id="UP000324222"/>
    </source>
</evidence>
<dbReference type="EMBL" id="VSRR010056772">
    <property type="protein sequence ID" value="MPC81379.1"/>
    <property type="molecule type" value="Genomic_DNA"/>
</dbReference>
<comment type="caution">
    <text evidence="1">The sequence shown here is derived from an EMBL/GenBank/DDBJ whole genome shotgun (WGS) entry which is preliminary data.</text>
</comment>
<dbReference type="Proteomes" id="UP000324222">
    <property type="component" value="Unassembled WGS sequence"/>
</dbReference>
<sequence>MPRPAAFSLHEMETDTFHSAIVDVRTEGKHASATGSVDVMDTVETACDVVSSSVGLAASATVAENKTVLVKAASC</sequence>
<protein>
    <submittedName>
        <fullName evidence="1">Uncharacterized protein</fullName>
    </submittedName>
</protein>
<accession>A0A5B7IHS5</accession>
<dbReference type="AlphaFoldDB" id="A0A5B7IHS5"/>
<keyword evidence="2" id="KW-1185">Reference proteome</keyword>
<proteinExistence type="predicted"/>
<gene>
    <name evidence="1" type="ORF">E2C01_075992</name>
</gene>
<evidence type="ECO:0000313" key="1">
    <source>
        <dbReference type="EMBL" id="MPC81379.1"/>
    </source>
</evidence>
<reference evidence="1 2" key="1">
    <citation type="submission" date="2019-05" db="EMBL/GenBank/DDBJ databases">
        <title>Another draft genome of Portunus trituberculatus and its Hox gene families provides insights of decapod evolution.</title>
        <authorList>
            <person name="Jeong J.-H."/>
            <person name="Song I."/>
            <person name="Kim S."/>
            <person name="Choi T."/>
            <person name="Kim D."/>
            <person name="Ryu S."/>
            <person name="Kim W."/>
        </authorList>
    </citation>
    <scope>NUCLEOTIDE SEQUENCE [LARGE SCALE GENOMIC DNA]</scope>
    <source>
        <tissue evidence="1">Muscle</tissue>
    </source>
</reference>
<name>A0A5B7IHS5_PORTR</name>